<accession>A0A4R1EZD0</accession>
<feature type="chain" id="PRO_5020807139" evidence="1">
    <location>
        <begin position="26"/>
        <end position="148"/>
    </location>
</feature>
<dbReference type="Proteomes" id="UP000294887">
    <property type="component" value="Unassembled WGS sequence"/>
</dbReference>
<dbReference type="GO" id="GO:0009055">
    <property type="term" value="F:electron transfer activity"/>
    <property type="evidence" value="ECO:0007669"/>
    <property type="project" value="InterPro"/>
</dbReference>
<dbReference type="AlphaFoldDB" id="A0A4R1EZD0"/>
<evidence type="ECO:0000313" key="3">
    <source>
        <dbReference type="Proteomes" id="UP000294887"/>
    </source>
</evidence>
<keyword evidence="1" id="KW-0732">Signal</keyword>
<sequence length="148" mass="16293">MKDKLNVLKLILLFSVFSMSTNVTANMSNNDSRELVKFPEMMQQHMMANMRDHVAALNEILEFMGNNEPDKAADVAENRLGMSSLDNHGASHMASMMPKGMQAAGTAMHRAASRFALKAQEGDLLPAYKALSDITAACVSCHTAYRIR</sequence>
<dbReference type="Gene3D" id="1.20.120.10">
    <property type="entry name" value="Cytochrome c/b562"/>
    <property type="match status" value="1"/>
</dbReference>
<evidence type="ECO:0000313" key="2">
    <source>
        <dbReference type="EMBL" id="TCJ84608.1"/>
    </source>
</evidence>
<comment type="caution">
    <text evidence="2">The sequence shown here is derived from an EMBL/GenBank/DDBJ whole genome shotgun (WGS) entry which is preliminary data.</text>
</comment>
<feature type="signal peptide" evidence="1">
    <location>
        <begin position="1"/>
        <end position="25"/>
    </location>
</feature>
<protein>
    <submittedName>
        <fullName evidence="2">Cytochrome c</fullName>
    </submittedName>
</protein>
<dbReference type="GO" id="GO:0022900">
    <property type="term" value="P:electron transport chain"/>
    <property type="evidence" value="ECO:0007669"/>
    <property type="project" value="InterPro"/>
</dbReference>
<gene>
    <name evidence="2" type="ORF">EV695_2567</name>
</gene>
<dbReference type="SUPFAM" id="SSF47175">
    <property type="entry name" value="Cytochromes"/>
    <property type="match status" value="1"/>
</dbReference>
<dbReference type="PROSITE" id="PS51009">
    <property type="entry name" value="CYTCII"/>
    <property type="match status" value="1"/>
</dbReference>
<name>A0A4R1EZD0_9GAMM</name>
<organism evidence="2 3">
    <name type="scientific">Cocleimonas flava</name>
    <dbReference type="NCBI Taxonomy" id="634765"/>
    <lineage>
        <taxon>Bacteria</taxon>
        <taxon>Pseudomonadati</taxon>
        <taxon>Pseudomonadota</taxon>
        <taxon>Gammaproteobacteria</taxon>
        <taxon>Thiotrichales</taxon>
        <taxon>Thiotrichaceae</taxon>
        <taxon>Cocleimonas</taxon>
    </lineage>
</organism>
<dbReference type="InterPro" id="IPR002321">
    <property type="entry name" value="Cyt_c_II"/>
</dbReference>
<dbReference type="GO" id="GO:0005506">
    <property type="term" value="F:iron ion binding"/>
    <property type="evidence" value="ECO:0007669"/>
    <property type="project" value="InterPro"/>
</dbReference>
<dbReference type="OrthoDB" id="1150802at2"/>
<dbReference type="EMBL" id="SMFQ01000004">
    <property type="protein sequence ID" value="TCJ84608.1"/>
    <property type="molecule type" value="Genomic_DNA"/>
</dbReference>
<dbReference type="InterPro" id="IPR010980">
    <property type="entry name" value="Cyt_c/b562"/>
</dbReference>
<dbReference type="GO" id="GO:0020037">
    <property type="term" value="F:heme binding"/>
    <property type="evidence" value="ECO:0007669"/>
    <property type="project" value="InterPro"/>
</dbReference>
<evidence type="ECO:0000256" key="1">
    <source>
        <dbReference type="SAM" id="SignalP"/>
    </source>
</evidence>
<keyword evidence="3" id="KW-1185">Reference proteome</keyword>
<reference evidence="2 3" key="1">
    <citation type="submission" date="2019-03" db="EMBL/GenBank/DDBJ databases">
        <title>Genomic Encyclopedia of Type Strains, Phase IV (KMG-IV): sequencing the most valuable type-strain genomes for metagenomic binning, comparative biology and taxonomic classification.</title>
        <authorList>
            <person name="Goeker M."/>
        </authorList>
    </citation>
    <scope>NUCLEOTIDE SEQUENCE [LARGE SCALE GENOMIC DNA]</scope>
    <source>
        <strain evidence="2 3">DSM 24830</strain>
    </source>
</reference>
<proteinExistence type="predicted"/>
<dbReference type="RefSeq" id="WP_131906357.1">
    <property type="nucleotide sequence ID" value="NZ_BAAAFU010000006.1"/>
</dbReference>